<feature type="compositionally biased region" description="Basic and acidic residues" evidence="1">
    <location>
        <begin position="105"/>
        <end position="120"/>
    </location>
</feature>
<feature type="compositionally biased region" description="Basic and acidic residues" evidence="1">
    <location>
        <begin position="135"/>
        <end position="144"/>
    </location>
</feature>
<dbReference type="InterPro" id="IPR011112">
    <property type="entry name" value="Rho-like_N"/>
</dbReference>
<accession>A0ABM0V1M4</accession>
<proteinExistence type="predicted"/>
<name>A0ABM0V1M4_CAMSA</name>
<dbReference type="SUPFAM" id="SSF68912">
    <property type="entry name" value="Rho N-terminal domain-like"/>
    <property type="match status" value="1"/>
</dbReference>
<protein>
    <submittedName>
        <fullName evidence="4">Uncharacterized protein LOC104731704 isoform X1</fullName>
    </submittedName>
</protein>
<feature type="domain" description="Rho termination factor-like N-terminal" evidence="2">
    <location>
        <begin position="185"/>
        <end position="222"/>
    </location>
</feature>
<dbReference type="Pfam" id="PF07498">
    <property type="entry name" value="Rho_N"/>
    <property type="match status" value="1"/>
</dbReference>
<dbReference type="RefSeq" id="XP_010449474.1">
    <property type="nucleotide sequence ID" value="XM_010451172.1"/>
</dbReference>
<keyword evidence="3" id="KW-1185">Reference proteome</keyword>
<evidence type="ECO:0000313" key="3">
    <source>
        <dbReference type="Proteomes" id="UP000694864"/>
    </source>
</evidence>
<dbReference type="InterPro" id="IPR036269">
    <property type="entry name" value="Rho_N_sf"/>
</dbReference>
<reference evidence="3" key="1">
    <citation type="journal article" date="2014" name="Nat. Commun.">
        <title>The emerging biofuel crop Camelina sativa retains a highly undifferentiated hexaploid genome structure.</title>
        <authorList>
            <person name="Kagale S."/>
            <person name="Koh C."/>
            <person name="Nixon J."/>
            <person name="Bollina V."/>
            <person name="Clarke W.E."/>
            <person name="Tuteja R."/>
            <person name="Spillane C."/>
            <person name="Robinson S.J."/>
            <person name="Links M.G."/>
            <person name="Clarke C."/>
            <person name="Higgins E.E."/>
            <person name="Huebert T."/>
            <person name="Sharpe A.G."/>
            <person name="Parkin I.A."/>
        </authorList>
    </citation>
    <scope>NUCLEOTIDE SEQUENCE [LARGE SCALE GENOMIC DNA]</scope>
    <source>
        <strain evidence="3">cv. DH55</strain>
    </source>
</reference>
<feature type="region of interest" description="Disordered" evidence="1">
    <location>
        <begin position="135"/>
        <end position="175"/>
    </location>
</feature>
<sequence>MDLALHSPSAYPLIKQGFMRAKSTNHRPARADKLSPRFVLQYSCFELSLSRVMLQENPLSSMGRANKVSVCCKKPSDRGTSNPSKSNQEEIISLLKRIQSSISKGESRGVEEKNLDESSESKPLTKAVLDVLEKSRKKSTEEVPRPPSGFVKRTPSASGPRGKLPVSISDKALGEMTKEEEKASLIETMKLAELKEVAKKRGIKGYSKLRKSELLELIRSSYL</sequence>
<reference evidence="4" key="2">
    <citation type="submission" date="2025-08" db="UniProtKB">
        <authorList>
            <consortium name="RefSeq"/>
        </authorList>
    </citation>
    <scope>IDENTIFICATION</scope>
    <source>
        <tissue evidence="4">Leaf</tissue>
    </source>
</reference>
<dbReference type="PANTHER" id="PTHR34449">
    <property type="entry name" value="RHO TERMINATION FACTOR"/>
    <property type="match status" value="1"/>
</dbReference>
<evidence type="ECO:0000256" key="1">
    <source>
        <dbReference type="SAM" id="MobiDB-lite"/>
    </source>
</evidence>
<dbReference type="Proteomes" id="UP000694864">
    <property type="component" value="Chromosome 12"/>
</dbReference>
<dbReference type="SMART" id="SM00959">
    <property type="entry name" value="Rho_N"/>
    <property type="match status" value="1"/>
</dbReference>
<organism evidence="3 4">
    <name type="scientific">Camelina sativa</name>
    <name type="common">False flax</name>
    <name type="synonym">Myagrum sativum</name>
    <dbReference type="NCBI Taxonomy" id="90675"/>
    <lineage>
        <taxon>Eukaryota</taxon>
        <taxon>Viridiplantae</taxon>
        <taxon>Streptophyta</taxon>
        <taxon>Embryophyta</taxon>
        <taxon>Tracheophyta</taxon>
        <taxon>Spermatophyta</taxon>
        <taxon>Magnoliopsida</taxon>
        <taxon>eudicotyledons</taxon>
        <taxon>Gunneridae</taxon>
        <taxon>Pentapetalae</taxon>
        <taxon>rosids</taxon>
        <taxon>malvids</taxon>
        <taxon>Brassicales</taxon>
        <taxon>Brassicaceae</taxon>
        <taxon>Camelineae</taxon>
        <taxon>Camelina</taxon>
    </lineage>
</organism>
<feature type="region of interest" description="Disordered" evidence="1">
    <location>
        <begin position="103"/>
        <end position="122"/>
    </location>
</feature>
<evidence type="ECO:0000313" key="4">
    <source>
        <dbReference type="RefSeq" id="XP_010449474.1"/>
    </source>
</evidence>
<dbReference type="Gene3D" id="1.10.720.10">
    <property type="match status" value="1"/>
</dbReference>
<gene>
    <name evidence="4" type="primary">LOC104731704</name>
</gene>
<dbReference type="GeneID" id="104731704"/>
<evidence type="ECO:0000259" key="2">
    <source>
        <dbReference type="SMART" id="SM00959"/>
    </source>
</evidence>
<dbReference type="PANTHER" id="PTHR34449:SF2">
    <property type="entry name" value="RHO TERMINATION FACTOR"/>
    <property type="match status" value="1"/>
</dbReference>